<organism evidence="1 2">
    <name type="scientific">Paramagnetospirillum marisnigri</name>
    <dbReference type="NCBI Taxonomy" id="1285242"/>
    <lineage>
        <taxon>Bacteria</taxon>
        <taxon>Pseudomonadati</taxon>
        <taxon>Pseudomonadota</taxon>
        <taxon>Alphaproteobacteria</taxon>
        <taxon>Rhodospirillales</taxon>
        <taxon>Magnetospirillaceae</taxon>
        <taxon>Paramagnetospirillum</taxon>
    </lineage>
</organism>
<gene>
    <name evidence="1" type="ORF">A6A04_00735</name>
</gene>
<accession>A0A178MSM0</accession>
<name>A0A178MSM0_9PROT</name>
<dbReference type="STRING" id="1285242.A6A04_00735"/>
<dbReference type="Proteomes" id="UP000078428">
    <property type="component" value="Unassembled WGS sequence"/>
</dbReference>
<dbReference type="EMBL" id="LWQT01000044">
    <property type="protein sequence ID" value="OAN52252.1"/>
    <property type="molecule type" value="Genomic_DNA"/>
</dbReference>
<reference evidence="1 2" key="1">
    <citation type="submission" date="2016-04" db="EMBL/GenBank/DDBJ databases">
        <title>Draft genome sequence of freshwater magnetotactic bacteria Magnetospirillum marisnigri SP-1 and Magnetospirillum moscoviense BB-1.</title>
        <authorList>
            <person name="Koziaeva V."/>
            <person name="Dziuba M.V."/>
            <person name="Ivanov T.M."/>
            <person name="Kuznetsov B."/>
            <person name="Grouzdev D.S."/>
        </authorList>
    </citation>
    <scope>NUCLEOTIDE SEQUENCE [LARGE SCALE GENOMIC DNA]</scope>
    <source>
        <strain evidence="1 2">SP-1</strain>
    </source>
</reference>
<sequence>MGSQETPSVAEPETAMLLREPGGKRCRGVAGVAVRAMIDLLDESAHDGAVTMDVVRRIANAVLSAKGPLSDYYANWEMGCDSAFALRRIEQQRTDFIGRIITQPFHLLLNDPDSGIERKNLPQFFAAVRMIIGEEPFEKLRTRANEAAERHRTNESMVAWDDFYRDFDVLLIFETMAVAIARSFRRFEPRKDWFLIIMNSNPSSISTASNAFIPKKSEDKLTREFGEPQMSRLLLTLFSEFRLETFTPERKAAFMERWGSEPEKVFGPLFVSLLAMAPAGT</sequence>
<protein>
    <submittedName>
        <fullName evidence="1">Uncharacterized protein</fullName>
    </submittedName>
</protein>
<dbReference type="RefSeq" id="WP_068491093.1">
    <property type="nucleotide sequence ID" value="NZ_LWQT01000044.1"/>
</dbReference>
<keyword evidence="2" id="KW-1185">Reference proteome</keyword>
<proteinExistence type="predicted"/>
<comment type="caution">
    <text evidence="1">The sequence shown here is derived from an EMBL/GenBank/DDBJ whole genome shotgun (WGS) entry which is preliminary data.</text>
</comment>
<evidence type="ECO:0000313" key="1">
    <source>
        <dbReference type="EMBL" id="OAN52252.1"/>
    </source>
</evidence>
<dbReference type="OrthoDB" id="7335416at2"/>
<dbReference type="AlphaFoldDB" id="A0A178MSM0"/>
<evidence type="ECO:0000313" key="2">
    <source>
        <dbReference type="Proteomes" id="UP000078428"/>
    </source>
</evidence>